<evidence type="ECO:0000259" key="8">
    <source>
        <dbReference type="PROSITE" id="PS50280"/>
    </source>
</evidence>
<dbReference type="Gene3D" id="2.30.280.10">
    <property type="entry name" value="SRA-YDG"/>
    <property type="match status" value="1"/>
</dbReference>
<dbReference type="Gene3D" id="2.170.270.10">
    <property type="entry name" value="SET domain"/>
    <property type="match status" value="1"/>
</dbReference>
<dbReference type="AlphaFoldDB" id="A0A834X4E7"/>
<dbReference type="PROSITE" id="PS51575">
    <property type="entry name" value="SAM_MT43_SUVAR39_2"/>
    <property type="match status" value="1"/>
</dbReference>
<name>A0A834X4E7_9FABA</name>
<evidence type="ECO:0000256" key="2">
    <source>
        <dbReference type="ARBA" id="ARBA00022454"/>
    </source>
</evidence>
<feature type="domain" description="YDG" evidence="10">
    <location>
        <begin position="219"/>
        <end position="367"/>
    </location>
</feature>
<reference evidence="11" key="1">
    <citation type="submission" date="2020-09" db="EMBL/GenBank/DDBJ databases">
        <title>Genome-Enabled Discovery of Anthraquinone Biosynthesis in Senna tora.</title>
        <authorList>
            <person name="Kang S.-H."/>
            <person name="Pandey R.P."/>
            <person name="Lee C.-M."/>
            <person name="Sim J.-S."/>
            <person name="Jeong J.-T."/>
            <person name="Choi B.-S."/>
            <person name="Jung M."/>
            <person name="Ginzburg D."/>
            <person name="Zhao K."/>
            <person name="Won S.Y."/>
            <person name="Oh T.-J."/>
            <person name="Yu Y."/>
            <person name="Kim N.-H."/>
            <person name="Lee O.R."/>
            <person name="Lee T.-H."/>
            <person name="Bashyal P."/>
            <person name="Kim T.-S."/>
            <person name="Lee W.-H."/>
            <person name="Kawkins C."/>
            <person name="Kim C.-K."/>
            <person name="Kim J.S."/>
            <person name="Ahn B.O."/>
            <person name="Rhee S.Y."/>
            <person name="Sohng J.K."/>
        </authorList>
    </citation>
    <scope>NUCLEOTIDE SEQUENCE</scope>
    <source>
        <tissue evidence="11">Leaf</tissue>
    </source>
</reference>
<dbReference type="Pfam" id="PF05033">
    <property type="entry name" value="Pre-SET"/>
    <property type="match status" value="1"/>
</dbReference>
<gene>
    <name evidence="11" type="ORF">G2W53_005885</name>
</gene>
<dbReference type="InterPro" id="IPR015947">
    <property type="entry name" value="PUA-like_sf"/>
</dbReference>
<dbReference type="PROSITE" id="PS51015">
    <property type="entry name" value="YDG"/>
    <property type="match status" value="1"/>
</dbReference>
<feature type="domain" description="Pre-SET" evidence="9">
    <location>
        <begin position="446"/>
        <end position="504"/>
    </location>
</feature>
<dbReference type="Pfam" id="PF00856">
    <property type="entry name" value="SET"/>
    <property type="match status" value="1"/>
</dbReference>
<dbReference type="GO" id="GO:0003690">
    <property type="term" value="F:double-stranded DNA binding"/>
    <property type="evidence" value="ECO:0007669"/>
    <property type="project" value="TreeGrafter"/>
</dbReference>
<dbReference type="InterPro" id="IPR001214">
    <property type="entry name" value="SET_dom"/>
</dbReference>
<keyword evidence="5" id="KW-0137">Centromere</keyword>
<proteinExistence type="predicted"/>
<evidence type="ECO:0000259" key="9">
    <source>
        <dbReference type="PROSITE" id="PS50867"/>
    </source>
</evidence>
<dbReference type="InterPro" id="IPR025794">
    <property type="entry name" value="H3-K9-MeTrfase_plant"/>
</dbReference>
<evidence type="ECO:0000256" key="5">
    <source>
        <dbReference type="ARBA" id="ARBA00023328"/>
    </source>
</evidence>
<keyword evidence="12" id="KW-1185">Reference proteome</keyword>
<dbReference type="SUPFAM" id="SSF88697">
    <property type="entry name" value="PUA domain-like"/>
    <property type="match status" value="1"/>
</dbReference>
<organism evidence="11 12">
    <name type="scientific">Senna tora</name>
    <dbReference type="NCBI Taxonomy" id="362788"/>
    <lineage>
        <taxon>Eukaryota</taxon>
        <taxon>Viridiplantae</taxon>
        <taxon>Streptophyta</taxon>
        <taxon>Embryophyta</taxon>
        <taxon>Tracheophyta</taxon>
        <taxon>Spermatophyta</taxon>
        <taxon>Magnoliopsida</taxon>
        <taxon>eudicotyledons</taxon>
        <taxon>Gunneridae</taxon>
        <taxon>Pentapetalae</taxon>
        <taxon>rosids</taxon>
        <taxon>fabids</taxon>
        <taxon>Fabales</taxon>
        <taxon>Fabaceae</taxon>
        <taxon>Caesalpinioideae</taxon>
        <taxon>Cassia clade</taxon>
        <taxon>Senna</taxon>
    </lineage>
</organism>
<sequence>MDSVAPFQDLNILPDLPTSSVSSSSANANAVPKLEPKLEPLDEPLLAQPPQEPQDAENTVFSNHALDGLSGSPHANFCESAEQEKVYADYYRITEQFRTAFGKGSKGFEDGGALDPDSRAIVPVPQENQAPAVVPTPRRTPRRKELVRVTDLRIEDDRYFRDVIRRTRMIYDSLRVWTSVEEEKRCDLPNIKRLRGDLRASSLMRENDLWLNRERRIVGAIPGIYIGDLFFFRMEMVVVGLHGQPQAGIDYLPASQSTNGEPIATSVIVSGGYEDDEDGGDVIIYTGHGGQDKKNSRQVVHQKLEGGNLAMERSMHYGIEVRVIRGFRYQGSVSHKIYVYDGLYRIIQCWFDVGKSGFGVFKYKLVRIDGQPEMGSAILRFAQTLRTNPLVIRPVGYLSLDISSRKETVPVRLFNDIDKDHDPLRYEYLPKTNFPQFVFHQTGNATGCDCVDGCADNCFCAMKNGGTFPYNLNGLLVRGKPILFECGPFCRCPPHCRNRVSQNGIKNRLEVFRSRETGWGVRSLDLIHAGAFICEYTGVVLTMEQAQILTMNGDSLIYPSRFSDRHAAEWGDLSRIFSDYERPSYPSTPPLDFAMDVSTMRNVACYMSHSSIPNVFVQYVLYDHNNLMFPHLMLFAMENIPPMRELSLDYGVADEWTDAKLSICN</sequence>
<feature type="region of interest" description="Disordered" evidence="7">
    <location>
        <begin position="1"/>
        <end position="56"/>
    </location>
</feature>
<evidence type="ECO:0000256" key="7">
    <source>
        <dbReference type="SAM" id="MobiDB-lite"/>
    </source>
</evidence>
<dbReference type="InterPro" id="IPR007728">
    <property type="entry name" value="Pre-SET_dom"/>
</dbReference>
<evidence type="ECO:0000256" key="6">
    <source>
        <dbReference type="PROSITE-ProRule" id="PRU00358"/>
    </source>
</evidence>
<keyword evidence="3" id="KW-0156">Chromatin regulator</keyword>
<evidence type="ECO:0000256" key="3">
    <source>
        <dbReference type="ARBA" id="ARBA00022853"/>
    </source>
</evidence>
<evidence type="ECO:0000256" key="1">
    <source>
        <dbReference type="ARBA" id="ARBA00004584"/>
    </source>
</evidence>
<dbReference type="PROSITE" id="PS50280">
    <property type="entry name" value="SET"/>
    <property type="match status" value="1"/>
</dbReference>
<dbReference type="InterPro" id="IPR003105">
    <property type="entry name" value="SRA_YDG"/>
</dbReference>
<comment type="subcellular location">
    <subcellularLocation>
        <location evidence="1">Chromosome</location>
        <location evidence="1">Centromere</location>
    </subcellularLocation>
    <subcellularLocation>
        <location evidence="6">Nucleus</location>
    </subcellularLocation>
</comment>
<comment type="caution">
    <text evidence="11">The sequence shown here is derived from an EMBL/GenBank/DDBJ whole genome shotgun (WGS) entry which is preliminary data.</text>
</comment>
<keyword evidence="4 6" id="KW-0539">Nucleus</keyword>
<dbReference type="Pfam" id="PF02182">
    <property type="entry name" value="SAD_SRA"/>
    <property type="match status" value="1"/>
</dbReference>
<keyword evidence="2" id="KW-0158">Chromosome</keyword>
<dbReference type="SMART" id="SM00466">
    <property type="entry name" value="SRA"/>
    <property type="match status" value="1"/>
</dbReference>
<dbReference type="Proteomes" id="UP000634136">
    <property type="component" value="Unassembled WGS sequence"/>
</dbReference>
<dbReference type="FunFam" id="2.30.280.10:FF:000003">
    <property type="entry name" value="Histone-lysine N-methyltransferase, H3 lysine-9 specific SUVH5"/>
    <property type="match status" value="1"/>
</dbReference>
<dbReference type="PROSITE" id="PS50890">
    <property type="entry name" value="PUA"/>
    <property type="match status" value="1"/>
</dbReference>
<keyword evidence="11" id="KW-0489">Methyltransferase</keyword>
<dbReference type="OrthoDB" id="5792673at2759"/>
<dbReference type="SUPFAM" id="SSF82199">
    <property type="entry name" value="SET domain"/>
    <property type="match status" value="1"/>
</dbReference>
<dbReference type="GO" id="GO:0000775">
    <property type="term" value="C:chromosome, centromeric region"/>
    <property type="evidence" value="ECO:0007669"/>
    <property type="project" value="UniProtKB-SubCell"/>
</dbReference>
<feature type="domain" description="SET" evidence="8">
    <location>
        <begin position="507"/>
        <end position="651"/>
    </location>
</feature>
<dbReference type="GO" id="GO:0042054">
    <property type="term" value="F:histone methyltransferase activity"/>
    <property type="evidence" value="ECO:0007669"/>
    <property type="project" value="InterPro"/>
</dbReference>
<feature type="compositionally biased region" description="Low complexity" evidence="7">
    <location>
        <begin position="19"/>
        <end position="33"/>
    </location>
</feature>
<evidence type="ECO:0000259" key="10">
    <source>
        <dbReference type="PROSITE" id="PS51015"/>
    </source>
</evidence>
<keyword evidence="11" id="KW-0808">Transferase</keyword>
<dbReference type="GO" id="GO:0008270">
    <property type="term" value="F:zinc ion binding"/>
    <property type="evidence" value="ECO:0007669"/>
    <property type="project" value="InterPro"/>
</dbReference>
<dbReference type="InterPro" id="IPR036987">
    <property type="entry name" value="SRA-YDG_sf"/>
</dbReference>
<protein>
    <submittedName>
        <fullName evidence="11">Histone-lysine N-methyltransferase family member SUVH9-like</fullName>
    </submittedName>
</protein>
<dbReference type="EMBL" id="JAAIUW010000003">
    <property type="protein sequence ID" value="KAF7837403.1"/>
    <property type="molecule type" value="Genomic_DNA"/>
</dbReference>
<evidence type="ECO:0000313" key="12">
    <source>
        <dbReference type="Proteomes" id="UP000634136"/>
    </source>
</evidence>
<dbReference type="InterPro" id="IPR046341">
    <property type="entry name" value="SET_dom_sf"/>
</dbReference>
<accession>A0A834X4E7</accession>
<dbReference type="PANTHER" id="PTHR45660:SF3">
    <property type="entry name" value="HISTONE-LYSINE N-METHYLTRANSFERASE FAMILY MEMBER SUVH9"/>
    <property type="match status" value="1"/>
</dbReference>
<dbReference type="SMART" id="SM00468">
    <property type="entry name" value="PreSET"/>
    <property type="match status" value="1"/>
</dbReference>
<dbReference type="PANTHER" id="PTHR45660">
    <property type="entry name" value="HISTONE-LYSINE N-METHYLTRANSFERASE SETMAR"/>
    <property type="match status" value="1"/>
</dbReference>
<dbReference type="SMART" id="SM00317">
    <property type="entry name" value="SET"/>
    <property type="match status" value="1"/>
</dbReference>
<dbReference type="GO" id="GO:0032259">
    <property type="term" value="P:methylation"/>
    <property type="evidence" value="ECO:0007669"/>
    <property type="project" value="UniProtKB-KW"/>
</dbReference>
<dbReference type="InterPro" id="IPR051357">
    <property type="entry name" value="H3K9_HMTase_SUVAR3-9"/>
</dbReference>
<evidence type="ECO:0000313" key="11">
    <source>
        <dbReference type="EMBL" id="KAF7837403.1"/>
    </source>
</evidence>
<dbReference type="PROSITE" id="PS50867">
    <property type="entry name" value="PRE_SET"/>
    <property type="match status" value="1"/>
</dbReference>
<evidence type="ECO:0000256" key="4">
    <source>
        <dbReference type="ARBA" id="ARBA00023242"/>
    </source>
</evidence>
<dbReference type="GO" id="GO:0005634">
    <property type="term" value="C:nucleus"/>
    <property type="evidence" value="ECO:0007669"/>
    <property type="project" value="UniProtKB-SubCell"/>
</dbReference>